<organism evidence="2 3">
    <name type="scientific">Legionella oakridgensis ATCC 33761 = DSM 21215</name>
    <dbReference type="NCBI Taxonomy" id="1268635"/>
    <lineage>
        <taxon>Bacteria</taxon>
        <taxon>Pseudomonadati</taxon>
        <taxon>Pseudomonadota</taxon>
        <taxon>Gammaproteobacteria</taxon>
        <taxon>Legionellales</taxon>
        <taxon>Legionellaceae</taxon>
        <taxon>Legionella</taxon>
    </lineage>
</organism>
<proteinExistence type="predicted"/>
<dbReference type="HOGENOM" id="CLU_3026743_0_0_6"/>
<dbReference type="EMBL" id="CP004006">
    <property type="protein sequence ID" value="AHE66749.1"/>
    <property type="molecule type" value="Genomic_DNA"/>
</dbReference>
<reference evidence="2 3" key="1">
    <citation type="journal article" date="2013" name="Int. J. Med. Microbiol.">
        <title>Legionella oakridgensis ATCC 33761 genome sequence and phenotypic characterization reveals its replication capacity in amoebae.</title>
        <authorList>
            <person name="Brzuszkiewicz E."/>
            <person name="Schulz T."/>
            <person name="Rydzewski K."/>
            <person name="Daniel R."/>
            <person name="Gillmaier N."/>
            <person name="Dittmann C."/>
            <person name="Holland G."/>
            <person name="Schunder E."/>
            <person name="Lautner M."/>
            <person name="Eisenreich W."/>
            <person name="Luck C."/>
            <person name="Heuner K."/>
        </authorList>
    </citation>
    <scope>NUCLEOTIDE SEQUENCE [LARGE SCALE GENOMIC DNA]</scope>
    <source>
        <strain>OR-10</strain>
        <strain evidence="3">ATCC 33761</strain>
    </source>
</reference>
<feature type="region of interest" description="Disordered" evidence="1">
    <location>
        <begin position="36"/>
        <end position="55"/>
    </location>
</feature>
<gene>
    <name evidence="2" type="ORF">Loa_01194</name>
</gene>
<dbReference type="Proteomes" id="UP000018838">
    <property type="component" value="Chromosome"/>
</dbReference>
<name>W0BED4_9GAMM</name>
<evidence type="ECO:0000313" key="3">
    <source>
        <dbReference type="Proteomes" id="UP000018838"/>
    </source>
</evidence>
<evidence type="ECO:0000313" key="2">
    <source>
        <dbReference type="EMBL" id="AHE66749.1"/>
    </source>
</evidence>
<sequence length="55" mass="6162">MQNAQLLCLNSFGIASDVQQEILYMTDFFSCTEKRKGGDFQNNANKLSSKSNHTS</sequence>
<keyword evidence="3" id="KW-1185">Reference proteome</keyword>
<accession>W0BED4</accession>
<dbReference type="KEGG" id="lok:Loa_01194"/>
<feature type="compositionally biased region" description="Polar residues" evidence="1">
    <location>
        <begin position="40"/>
        <end position="55"/>
    </location>
</feature>
<evidence type="ECO:0000256" key="1">
    <source>
        <dbReference type="SAM" id="MobiDB-lite"/>
    </source>
</evidence>
<dbReference type="AlphaFoldDB" id="W0BED4"/>
<dbReference type="PATRIC" id="fig|1268635.3.peg.1198"/>
<protein>
    <submittedName>
        <fullName evidence="2">Uncharacterized protein</fullName>
    </submittedName>
</protein>
<dbReference type="STRING" id="1268635.Loa_01194"/>